<dbReference type="EMBL" id="HG917868">
    <property type="protein sequence ID" value="CDM68400.1"/>
    <property type="molecule type" value="Genomic_DNA"/>
</dbReference>
<name>W6SFE6_9CLOT</name>
<protein>
    <submittedName>
        <fullName evidence="2">Uncharacterized protein</fullName>
    </submittedName>
</protein>
<reference evidence="2 3" key="1">
    <citation type="submission" date="2013-11" db="EMBL/GenBank/DDBJ databases">
        <title>Complete genome sequence of Clostridum sp. M2/40.</title>
        <authorList>
            <person name="Wibberg D."/>
            <person name="Puehler A."/>
            <person name="Schlueter A."/>
        </authorList>
    </citation>
    <scope>NUCLEOTIDE SEQUENCE [LARGE SCALE GENOMIC DNA]</scope>
    <source>
        <strain evidence="3">M2/40</strain>
    </source>
</reference>
<dbReference type="HOGENOM" id="CLU_996385_0_0_9"/>
<organism evidence="2 3">
    <name type="scientific">Clostridium bornimense</name>
    <dbReference type="NCBI Taxonomy" id="1216932"/>
    <lineage>
        <taxon>Bacteria</taxon>
        <taxon>Bacillati</taxon>
        <taxon>Bacillota</taxon>
        <taxon>Clostridia</taxon>
        <taxon>Eubacteriales</taxon>
        <taxon>Clostridiaceae</taxon>
        <taxon>Clostridium</taxon>
    </lineage>
</organism>
<evidence type="ECO:0000313" key="2">
    <source>
        <dbReference type="EMBL" id="CDM68400.1"/>
    </source>
</evidence>
<proteinExistence type="predicted"/>
<dbReference type="AlphaFoldDB" id="W6SFE6"/>
<dbReference type="KEGG" id="clt:CM240_1236"/>
<dbReference type="eggNOG" id="ENOG5030JJP">
    <property type="taxonomic scope" value="Bacteria"/>
</dbReference>
<sequence>MSTNEITTWAAKIPVELKEKITAIIREEDVSSKEFLSNVVNLYELEKLKSGSGMEKDIEEFQINLERIFEIFKTIVDRNNNLGKSIEEKFNRIVAEKDQEISNLNEENLKLKEKIDKLKEEQKEGEQTLKDMKIKEEELLKKVNTSEDLVSSFKREIAHLEESKVKLEDEIKKNSILEESNKVLREKIIDLNNKINDLDKEVLTIKASSSTAIEKVTIEKDREKMSLESTYSEKINEVNNKLMLKEQELNAIQKNFYEEKIALLNEISELKNKLKLEKE</sequence>
<dbReference type="OrthoDB" id="1902246at2"/>
<dbReference type="PATRIC" id="fig|1216932.3.peg.1228"/>
<dbReference type="Proteomes" id="UP000019426">
    <property type="component" value="Chromosome M2/40_rep1"/>
</dbReference>
<evidence type="ECO:0000313" key="3">
    <source>
        <dbReference type="Proteomes" id="UP000019426"/>
    </source>
</evidence>
<keyword evidence="1" id="KW-0175">Coiled coil</keyword>
<keyword evidence="3" id="KW-1185">Reference proteome</keyword>
<evidence type="ECO:0000256" key="1">
    <source>
        <dbReference type="SAM" id="Coils"/>
    </source>
</evidence>
<accession>W6SFE6</accession>
<dbReference type="RefSeq" id="WP_044037438.1">
    <property type="nucleotide sequence ID" value="NZ_HG917868.1"/>
</dbReference>
<gene>
    <name evidence="2" type="ORF">CM240_1236</name>
</gene>
<feature type="coiled-coil region" evidence="1">
    <location>
        <begin position="87"/>
        <end position="201"/>
    </location>
</feature>